<dbReference type="EMBL" id="NCKW01001851">
    <property type="protein sequence ID" value="POM79035.1"/>
    <property type="molecule type" value="Genomic_DNA"/>
</dbReference>
<comment type="caution">
    <text evidence="3">The sequence shown here is derived from an EMBL/GenBank/DDBJ whole genome shotgun (WGS) entry which is preliminary data.</text>
</comment>
<protein>
    <submittedName>
        <fullName evidence="3">Uncharacterized protein</fullName>
    </submittedName>
</protein>
<proteinExistence type="predicted"/>
<dbReference type="AlphaFoldDB" id="A0A2P4YMK2"/>
<feature type="compositionally biased region" description="Basic and acidic residues" evidence="1">
    <location>
        <begin position="1"/>
        <end position="18"/>
    </location>
</feature>
<dbReference type="PANTHER" id="PTHR34415:SF1">
    <property type="entry name" value="INTEGRASE CATALYTIC DOMAIN-CONTAINING PROTEIN"/>
    <property type="match status" value="1"/>
</dbReference>
<organism evidence="3 4">
    <name type="scientific">Phytophthora palmivora</name>
    <dbReference type="NCBI Taxonomy" id="4796"/>
    <lineage>
        <taxon>Eukaryota</taxon>
        <taxon>Sar</taxon>
        <taxon>Stramenopiles</taxon>
        <taxon>Oomycota</taxon>
        <taxon>Peronosporomycetes</taxon>
        <taxon>Peronosporales</taxon>
        <taxon>Peronosporaceae</taxon>
        <taxon>Phytophthora</taxon>
    </lineage>
</organism>
<feature type="region of interest" description="Disordered" evidence="1">
    <location>
        <begin position="1"/>
        <end position="27"/>
    </location>
</feature>
<feature type="transmembrane region" description="Helical" evidence="2">
    <location>
        <begin position="150"/>
        <end position="169"/>
    </location>
</feature>
<keyword evidence="2" id="KW-1133">Transmembrane helix</keyword>
<evidence type="ECO:0000313" key="3">
    <source>
        <dbReference type="EMBL" id="POM79035.1"/>
    </source>
</evidence>
<gene>
    <name evidence="3" type="ORF">PHPALM_3367</name>
</gene>
<accession>A0A2P4YMK2</accession>
<keyword evidence="4" id="KW-1185">Reference proteome</keyword>
<name>A0A2P4YMK2_9STRA</name>
<sequence>MSSARRDSPSSAEGERSTGEGGISYRGSVLVSSSSDCSETDLSPVASIVGDDDYETHAGCEEDTAEDEDLSVYLLDESVADQTARLVREGPCEAKCLNGKEGDLGNFLTSLSTMEKAERVTSLMTALAVLKETDTRKYHRGKELRIKFHYFLPLIATTFAIGATADATVEFGRHTEATRRTSVSETPSIWYFLSLLSVSVFGIYYANDSKQHNFIYDERVSGKGTDQVNSMLDDFLKTQCMLIIVVDKHVELRDTLLSGTCSPRDFDKVDFKFLCEATPKMRVTEV</sequence>
<keyword evidence="2" id="KW-0812">Transmembrane</keyword>
<feature type="transmembrane region" description="Helical" evidence="2">
    <location>
        <begin position="189"/>
        <end position="206"/>
    </location>
</feature>
<reference evidence="3 4" key="1">
    <citation type="journal article" date="2017" name="Genome Biol. Evol.">
        <title>Phytophthora megakarya and P. palmivora, closely related causal agents of cacao black pod rot, underwent increases in genome sizes and gene numbers by different mechanisms.</title>
        <authorList>
            <person name="Ali S.S."/>
            <person name="Shao J."/>
            <person name="Lary D.J."/>
            <person name="Kronmiller B."/>
            <person name="Shen D."/>
            <person name="Strem M.D."/>
            <person name="Amoako-Attah I."/>
            <person name="Akrofi A.Y."/>
            <person name="Begoude B.A."/>
            <person name="Ten Hoopen G.M."/>
            <person name="Coulibaly K."/>
            <person name="Kebe B.I."/>
            <person name="Melnick R.L."/>
            <person name="Guiltinan M.J."/>
            <person name="Tyler B.M."/>
            <person name="Meinhardt L.W."/>
            <person name="Bailey B.A."/>
        </authorList>
    </citation>
    <scope>NUCLEOTIDE SEQUENCE [LARGE SCALE GENOMIC DNA]</scope>
    <source>
        <strain evidence="4">sbr112.9</strain>
    </source>
</reference>
<keyword evidence="2" id="KW-0472">Membrane</keyword>
<dbReference type="OrthoDB" id="129020at2759"/>
<evidence type="ECO:0000313" key="4">
    <source>
        <dbReference type="Proteomes" id="UP000237271"/>
    </source>
</evidence>
<evidence type="ECO:0000256" key="2">
    <source>
        <dbReference type="SAM" id="Phobius"/>
    </source>
</evidence>
<dbReference type="Proteomes" id="UP000237271">
    <property type="component" value="Unassembled WGS sequence"/>
</dbReference>
<dbReference type="PANTHER" id="PTHR34415">
    <property type="entry name" value="INTEGRASE CATALYTIC DOMAIN-CONTAINING PROTEIN"/>
    <property type="match status" value="1"/>
</dbReference>
<evidence type="ECO:0000256" key="1">
    <source>
        <dbReference type="SAM" id="MobiDB-lite"/>
    </source>
</evidence>